<dbReference type="EMBL" id="DWUQ01000017">
    <property type="protein sequence ID" value="HJD43561.1"/>
    <property type="molecule type" value="Genomic_DNA"/>
</dbReference>
<sequence length="50" mass="5143">MTQSQLAQLVLPPVRQAQGTVKLPGSKSISNRALLLAALAQGTTTLTGVL</sequence>
<dbReference type="Pfam" id="PF00275">
    <property type="entry name" value="EPSP_synthase"/>
    <property type="match status" value="1"/>
</dbReference>
<protein>
    <submittedName>
        <fullName evidence="3">3-phosphoshikimate 1-carboxyvinyltransferase</fullName>
    </submittedName>
</protein>
<dbReference type="GO" id="GO:0016765">
    <property type="term" value="F:transferase activity, transferring alkyl or aryl (other than methyl) groups"/>
    <property type="evidence" value="ECO:0007669"/>
    <property type="project" value="InterPro"/>
</dbReference>
<evidence type="ECO:0000259" key="2">
    <source>
        <dbReference type="Pfam" id="PF00275"/>
    </source>
</evidence>
<comment type="caution">
    <text evidence="3">The sequence shown here is derived from an EMBL/GenBank/DDBJ whole genome shotgun (WGS) entry which is preliminary data.</text>
</comment>
<feature type="domain" description="Enolpyruvate transferase" evidence="2">
    <location>
        <begin position="15"/>
        <end position="50"/>
    </location>
</feature>
<dbReference type="Proteomes" id="UP000823889">
    <property type="component" value="Unassembled WGS sequence"/>
</dbReference>
<dbReference type="InterPro" id="IPR001986">
    <property type="entry name" value="Enolpyruvate_Tfrase_dom"/>
</dbReference>
<evidence type="ECO:0000313" key="4">
    <source>
        <dbReference type="Proteomes" id="UP000823889"/>
    </source>
</evidence>
<feature type="non-terminal residue" evidence="3">
    <location>
        <position position="50"/>
    </location>
</feature>
<dbReference type="SUPFAM" id="SSF55205">
    <property type="entry name" value="EPT/RTPC-like"/>
    <property type="match status" value="1"/>
</dbReference>
<dbReference type="InterPro" id="IPR036968">
    <property type="entry name" value="Enolpyruvate_Tfrase_sf"/>
</dbReference>
<evidence type="ECO:0000313" key="3">
    <source>
        <dbReference type="EMBL" id="HJD43561.1"/>
    </source>
</evidence>
<evidence type="ECO:0000256" key="1">
    <source>
        <dbReference type="ARBA" id="ARBA00022679"/>
    </source>
</evidence>
<organism evidence="3 4">
    <name type="scientific">Candidatus Paenalcaligenes intestinipullorum</name>
    <dbReference type="NCBI Taxonomy" id="2838718"/>
    <lineage>
        <taxon>Bacteria</taxon>
        <taxon>Pseudomonadati</taxon>
        <taxon>Pseudomonadota</taxon>
        <taxon>Betaproteobacteria</taxon>
        <taxon>Burkholderiales</taxon>
        <taxon>Alcaligenaceae</taxon>
        <taxon>Paenalcaligenes</taxon>
    </lineage>
</organism>
<reference evidence="3" key="2">
    <citation type="submission" date="2021-04" db="EMBL/GenBank/DDBJ databases">
        <authorList>
            <person name="Gilroy R."/>
        </authorList>
    </citation>
    <scope>NUCLEOTIDE SEQUENCE</scope>
    <source>
        <strain evidence="3">9264</strain>
    </source>
</reference>
<dbReference type="InterPro" id="IPR013792">
    <property type="entry name" value="RNA3'P_cycl/enolpyr_Trfase_a/b"/>
</dbReference>
<reference evidence="3" key="1">
    <citation type="journal article" date="2021" name="PeerJ">
        <title>Extensive microbial diversity within the chicken gut microbiome revealed by metagenomics and culture.</title>
        <authorList>
            <person name="Gilroy R."/>
            <person name="Ravi A."/>
            <person name="Getino M."/>
            <person name="Pursley I."/>
            <person name="Horton D.L."/>
            <person name="Alikhan N.F."/>
            <person name="Baker D."/>
            <person name="Gharbi K."/>
            <person name="Hall N."/>
            <person name="Watson M."/>
            <person name="Adriaenssens E.M."/>
            <person name="Foster-Nyarko E."/>
            <person name="Jarju S."/>
            <person name="Secka A."/>
            <person name="Antonio M."/>
            <person name="Oren A."/>
            <person name="Chaudhuri R.R."/>
            <person name="La Ragione R."/>
            <person name="Hildebrand F."/>
            <person name="Pallen M.J."/>
        </authorList>
    </citation>
    <scope>NUCLEOTIDE SEQUENCE</scope>
    <source>
        <strain evidence="3">9264</strain>
    </source>
</reference>
<keyword evidence="1" id="KW-0808">Transferase</keyword>
<accession>A0A9D2U707</accession>
<dbReference type="Gene3D" id="3.65.10.10">
    <property type="entry name" value="Enolpyruvate transferase domain"/>
    <property type="match status" value="1"/>
</dbReference>
<proteinExistence type="predicted"/>
<dbReference type="AlphaFoldDB" id="A0A9D2U707"/>
<name>A0A9D2U707_9BURK</name>
<gene>
    <name evidence="3" type="ORF">H9906_00845</name>
</gene>